<evidence type="ECO:0000259" key="2">
    <source>
        <dbReference type="Pfam" id="PF09835"/>
    </source>
</evidence>
<dbReference type="RefSeq" id="WP_072596392.1">
    <property type="nucleotide sequence ID" value="NZ_CP018221.1"/>
</dbReference>
<dbReference type="PANTHER" id="PTHR40547:SF1">
    <property type="entry name" value="SLL0298 PROTEIN"/>
    <property type="match status" value="1"/>
</dbReference>
<dbReference type="AlphaFoldDB" id="A0A1L3ZTC2"/>
<gene>
    <name evidence="3" type="ORF">BSL82_05560</name>
</gene>
<feature type="transmembrane region" description="Helical" evidence="1">
    <location>
        <begin position="139"/>
        <end position="164"/>
    </location>
</feature>
<feature type="transmembrane region" description="Helical" evidence="1">
    <location>
        <begin position="45"/>
        <end position="68"/>
    </location>
</feature>
<accession>A0A1L3ZTC2</accession>
<dbReference type="KEGG" id="sphj:BSL82_05560"/>
<keyword evidence="1" id="KW-0812">Transmembrane</keyword>
<evidence type="ECO:0000313" key="3">
    <source>
        <dbReference type="EMBL" id="API58839.1"/>
    </source>
</evidence>
<evidence type="ECO:0000313" key="4">
    <source>
        <dbReference type="Proteomes" id="UP000182063"/>
    </source>
</evidence>
<keyword evidence="1" id="KW-1133">Transmembrane helix</keyword>
<reference evidence="4" key="1">
    <citation type="submission" date="2016-11" db="EMBL/GenBank/DDBJ databases">
        <title>Complete Genome Sequence of alachlor-degrading Sphingomonas sp. strain JJ-A5.</title>
        <authorList>
            <person name="Lee H."/>
            <person name="Ka J.-O."/>
        </authorList>
    </citation>
    <scope>NUCLEOTIDE SEQUENCE [LARGE SCALE GENOMIC DNA]</scope>
    <source>
        <strain evidence="4">JJ-A5</strain>
    </source>
</reference>
<feature type="domain" description="DUF2062" evidence="2">
    <location>
        <begin position="21"/>
        <end position="170"/>
    </location>
</feature>
<name>A0A1L3ZTC2_9SPHN</name>
<keyword evidence="1" id="KW-0472">Membrane</keyword>
<organism evidence="3 4">
    <name type="scientific">Tardibacter chloracetimidivorans</name>
    <dbReference type="NCBI Taxonomy" id="1921510"/>
    <lineage>
        <taxon>Bacteria</taxon>
        <taxon>Pseudomonadati</taxon>
        <taxon>Pseudomonadota</taxon>
        <taxon>Alphaproteobacteria</taxon>
        <taxon>Sphingomonadales</taxon>
        <taxon>Sphingomonadaceae</taxon>
        <taxon>Tardibacter</taxon>
    </lineage>
</organism>
<dbReference type="Pfam" id="PF09835">
    <property type="entry name" value="DUF2062"/>
    <property type="match status" value="1"/>
</dbReference>
<proteinExistence type="predicted"/>
<dbReference type="EMBL" id="CP018221">
    <property type="protein sequence ID" value="API58839.1"/>
    <property type="molecule type" value="Genomic_DNA"/>
</dbReference>
<protein>
    <recommendedName>
        <fullName evidence="2">DUF2062 domain-containing protein</fullName>
    </recommendedName>
</protein>
<sequence>MPGWIRKNMPQREEVARNRWLRPVAHRVLRSELWRFTRRSVPRGVALGVVVGILVPVAQTIVAAFLALPFRANVPVAAVTTFLTNPLTTPPLWVAAYYLGSWMLKFDSMTPDTEVTRQAHGWISDWLAWLLSNAAPATVTGLVTLALVCAVIGYFLSALGWRIWIARKWRRRQHCRTCRSH</sequence>
<dbReference type="Proteomes" id="UP000182063">
    <property type="component" value="Chromosome"/>
</dbReference>
<dbReference type="InterPro" id="IPR018639">
    <property type="entry name" value="DUF2062"/>
</dbReference>
<evidence type="ECO:0000256" key="1">
    <source>
        <dbReference type="SAM" id="Phobius"/>
    </source>
</evidence>
<keyword evidence="4" id="KW-1185">Reference proteome</keyword>
<dbReference type="STRING" id="1921510.BSL82_05560"/>
<dbReference type="PANTHER" id="PTHR40547">
    <property type="entry name" value="SLL0298 PROTEIN"/>
    <property type="match status" value="1"/>
</dbReference>